<dbReference type="SUPFAM" id="SSF52540">
    <property type="entry name" value="P-loop containing nucleoside triphosphate hydrolases"/>
    <property type="match status" value="1"/>
</dbReference>
<dbReference type="PANTHER" id="PTHR47959:SF15">
    <property type="entry name" value="RNA HELICASE"/>
    <property type="match status" value="1"/>
</dbReference>
<dbReference type="GO" id="GO:0003723">
    <property type="term" value="F:RNA binding"/>
    <property type="evidence" value="ECO:0007669"/>
    <property type="project" value="UniProtKB-KW"/>
</dbReference>
<dbReference type="EMBL" id="OE001986">
    <property type="protein sequence ID" value="CAD7457921.1"/>
    <property type="molecule type" value="Genomic_DNA"/>
</dbReference>
<feature type="compositionally biased region" description="Polar residues" evidence="13">
    <location>
        <begin position="493"/>
        <end position="502"/>
    </location>
</feature>
<dbReference type="EC" id="3.6.4.13" evidence="2"/>
<proteinExistence type="inferred from homology"/>
<dbReference type="CDD" id="cd18787">
    <property type="entry name" value="SF2_C_DEAD"/>
    <property type="match status" value="1"/>
</dbReference>
<evidence type="ECO:0000256" key="6">
    <source>
        <dbReference type="ARBA" id="ARBA00022840"/>
    </source>
</evidence>
<evidence type="ECO:0000313" key="17">
    <source>
        <dbReference type="EMBL" id="CAD7457921.1"/>
    </source>
</evidence>
<evidence type="ECO:0000256" key="4">
    <source>
        <dbReference type="ARBA" id="ARBA00022801"/>
    </source>
</evidence>
<dbReference type="GO" id="GO:0005829">
    <property type="term" value="C:cytosol"/>
    <property type="evidence" value="ECO:0007669"/>
    <property type="project" value="TreeGrafter"/>
</dbReference>
<evidence type="ECO:0000256" key="12">
    <source>
        <dbReference type="PROSITE-ProRule" id="PRU00552"/>
    </source>
</evidence>
<feature type="domain" description="Helicase C-terminal" evidence="15">
    <location>
        <begin position="314"/>
        <end position="475"/>
    </location>
</feature>
<evidence type="ECO:0000256" key="7">
    <source>
        <dbReference type="ARBA" id="ARBA00022884"/>
    </source>
</evidence>
<dbReference type="InterPro" id="IPR011545">
    <property type="entry name" value="DEAD/DEAH_box_helicase_dom"/>
</dbReference>
<keyword evidence="8" id="KW-0539">Nucleus</keyword>
<reference evidence="17" key="1">
    <citation type="submission" date="2020-11" db="EMBL/GenBank/DDBJ databases">
        <authorList>
            <person name="Tran Van P."/>
        </authorList>
    </citation>
    <scope>NUCLEOTIDE SEQUENCE</scope>
</reference>
<evidence type="ECO:0000256" key="5">
    <source>
        <dbReference type="ARBA" id="ARBA00022806"/>
    </source>
</evidence>
<feature type="domain" description="Helicase ATP-binding" evidence="14">
    <location>
        <begin position="125"/>
        <end position="303"/>
    </location>
</feature>
<dbReference type="PROSITE" id="PS51194">
    <property type="entry name" value="HELICASE_CTER"/>
    <property type="match status" value="1"/>
</dbReference>
<dbReference type="FunFam" id="3.40.50.300:FF:000759">
    <property type="entry name" value="probable ATP-dependent RNA helicase DDX52"/>
    <property type="match status" value="1"/>
</dbReference>
<feature type="short sequence motif" description="Q motif" evidence="12">
    <location>
        <begin position="94"/>
        <end position="122"/>
    </location>
</feature>
<feature type="compositionally biased region" description="Basic residues" evidence="13">
    <location>
        <begin position="526"/>
        <end position="535"/>
    </location>
</feature>
<dbReference type="InterPro" id="IPR001650">
    <property type="entry name" value="Helicase_C-like"/>
</dbReference>
<feature type="domain" description="DEAD-box RNA helicase Q" evidence="16">
    <location>
        <begin position="94"/>
        <end position="122"/>
    </location>
</feature>
<dbReference type="PANTHER" id="PTHR47959">
    <property type="entry name" value="ATP-DEPENDENT RNA HELICASE RHLE-RELATED"/>
    <property type="match status" value="1"/>
</dbReference>
<dbReference type="GO" id="GO:0005524">
    <property type="term" value="F:ATP binding"/>
    <property type="evidence" value="ECO:0007669"/>
    <property type="project" value="UniProtKB-KW"/>
</dbReference>
<evidence type="ECO:0000256" key="10">
    <source>
        <dbReference type="ARBA" id="ARBA00044533"/>
    </source>
</evidence>
<dbReference type="Pfam" id="PF00270">
    <property type="entry name" value="DEAD"/>
    <property type="match status" value="1"/>
</dbReference>
<evidence type="ECO:0000256" key="1">
    <source>
        <dbReference type="ARBA" id="ARBA00004604"/>
    </source>
</evidence>
<evidence type="ECO:0000259" key="14">
    <source>
        <dbReference type="PROSITE" id="PS51192"/>
    </source>
</evidence>
<dbReference type="InterPro" id="IPR014001">
    <property type="entry name" value="Helicase_ATP-bd"/>
</dbReference>
<organism evidence="17">
    <name type="scientific">Timema tahoe</name>
    <dbReference type="NCBI Taxonomy" id="61484"/>
    <lineage>
        <taxon>Eukaryota</taxon>
        <taxon>Metazoa</taxon>
        <taxon>Ecdysozoa</taxon>
        <taxon>Arthropoda</taxon>
        <taxon>Hexapoda</taxon>
        <taxon>Insecta</taxon>
        <taxon>Pterygota</taxon>
        <taxon>Neoptera</taxon>
        <taxon>Polyneoptera</taxon>
        <taxon>Phasmatodea</taxon>
        <taxon>Timematodea</taxon>
        <taxon>Timematoidea</taxon>
        <taxon>Timematidae</taxon>
        <taxon>Timema</taxon>
    </lineage>
</organism>
<evidence type="ECO:0000259" key="15">
    <source>
        <dbReference type="PROSITE" id="PS51194"/>
    </source>
</evidence>
<keyword evidence="4" id="KW-0378">Hydrolase</keyword>
<dbReference type="PROSITE" id="PS51195">
    <property type="entry name" value="Q_MOTIF"/>
    <property type="match status" value="1"/>
</dbReference>
<dbReference type="Pfam" id="PF00271">
    <property type="entry name" value="Helicase_C"/>
    <property type="match status" value="1"/>
</dbReference>
<evidence type="ECO:0000256" key="3">
    <source>
        <dbReference type="ARBA" id="ARBA00022741"/>
    </source>
</evidence>
<evidence type="ECO:0000256" key="8">
    <source>
        <dbReference type="ARBA" id="ARBA00023242"/>
    </source>
</evidence>
<dbReference type="GO" id="GO:0030490">
    <property type="term" value="P:maturation of SSU-rRNA"/>
    <property type="evidence" value="ECO:0007669"/>
    <property type="project" value="InterPro"/>
</dbReference>
<evidence type="ECO:0000256" key="11">
    <source>
        <dbReference type="ARBA" id="ARBA00047984"/>
    </source>
</evidence>
<feature type="region of interest" description="Disordered" evidence="13">
    <location>
        <begin position="487"/>
        <end position="535"/>
    </location>
</feature>
<dbReference type="InterPro" id="IPR027417">
    <property type="entry name" value="P-loop_NTPase"/>
</dbReference>
<dbReference type="PROSITE" id="PS51192">
    <property type="entry name" value="HELICASE_ATP_BIND_1"/>
    <property type="match status" value="1"/>
</dbReference>
<dbReference type="SMART" id="SM00487">
    <property type="entry name" value="DEXDc"/>
    <property type="match status" value="1"/>
</dbReference>
<evidence type="ECO:0000256" key="13">
    <source>
        <dbReference type="SAM" id="MobiDB-lite"/>
    </source>
</evidence>
<evidence type="ECO:0000256" key="9">
    <source>
        <dbReference type="ARBA" id="ARBA00024355"/>
    </source>
</evidence>
<keyword evidence="6" id="KW-0067">ATP-binding</keyword>
<dbReference type="CDD" id="cd17957">
    <property type="entry name" value="DEADc_DDX52"/>
    <property type="match status" value="1"/>
</dbReference>
<dbReference type="InterPro" id="IPR050079">
    <property type="entry name" value="DEAD_box_RNA_helicase"/>
</dbReference>
<keyword evidence="5" id="KW-0347">Helicase</keyword>
<name>A0A7R9IGL6_9NEOP</name>
<comment type="subcellular location">
    <subcellularLocation>
        <location evidence="1">Nucleus</location>
        <location evidence="1">Nucleolus</location>
    </subcellularLocation>
</comment>
<dbReference type="GO" id="GO:0005730">
    <property type="term" value="C:nucleolus"/>
    <property type="evidence" value="ECO:0007669"/>
    <property type="project" value="UniProtKB-SubCell"/>
</dbReference>
<dbReference type="InterPro" id="IPR014014">
    <property type="entry name" value="RNA_helicase_DEAD_Q_motif"/>
</dbReference>
<accession>A0A7R9IGL6</accession>
<dbReference type="Gene3D" id="3.40.50.300">
    <property type="entry name" value="P-loop containing nucleotide triphosphate hydrolases"/>
    <property type="match status" value="2"/>
</dbReference>
<feature type="region of interest" description="Disordered" evidence="13">
    <location>
        <begin position="28"/>
        <end position="50"/>
    </location>
</feature>
<sequence length="535" mass="60031">MDAHDIFKKLTRGTNLNLKKAIQVQHTKVSTTPVKNEPTSEESIQPSRIDRGKKKLSKMRLAALKQEEVNHLRNQERISVTGPNIPDPLRTFEDLKSVYGLSTVLVDNLLHSGYTSPTPIQSQAIPLMLQGRQLLACAPTGSGKTAAFLVPVFHHLGRPKHSGIRAVIVSPTRELARQTLRECQRLSEGTALRCHLVKKAPTVARSSNQYAVPKCDLLITTPNRLVYLLKQDPPAISLTSVEWLVVDESDKLFESGAKGFRDQLATIYNACDSTTLKRAMFSATSTPDVARWARKNLTDLALVTVGHRNSAAEQVEQELLFVGSEAGKLVAFRNLVHQGLKPPVLVFVQSKERAKELFTELIYEGINVDVIHADRTQLQRDNVVRSFREGRIWVLICTELMGRGIDFKGVNLVVNYDFPSSAISYIHRIGRTGRAGQPGKAITFFTQDDSVNLRSIAYLVQESGGNIPEYMLGLKRPSKRTRRQLESHALQRESISTTPSYQQDKERKQLAFRKKRRNQAPETYSRKIKKPSTQN</sequence>
<dbReference type="GO" id="GO:0016787">
    <property type="term" value="F:hydrolase activity"/>
    <property type="evidence" value="ECO:0007669"/>
    <property type="project" value="UniProtKB-KW"/>
</dbReference>
<protein>
    <recommendedName>
        <fullName evidence="10">Probable ATP-dependent RNA helicase DDX52</fullName>
        <ecNumber evidence="2">3.6.4.13</ecNumber>
    </recommendedName>
</protein>
<gene>
    <name evidence="17" type="ORF">TTEB3V08_LOCUS5911</name>
</gene>
<comment type="catalytic activity">
    <reaction evidence="11">
        <text>ATP + H2O = ADP + phosphate + H(+)</text>
        <dbReference type="Rhea" id="RHEA:13065"/>
        <dbReference type="ChEBI" id="CHEBI:15377"/>
        <dbReference type="ChEBI" id="CHEBI:15378"/>
        <dbReference type="ChEBI" id="CHEBI:30616"/>
        <dbReference type="ChEBI" id="CHEBI:43474"/>
        <dbReference type="ChEBI" id="CHEBI:456216"/>
        <dbReference type="EC" id="3.6.4.13"/>
    </reaction>
</comment>
<dbReference type="InterPro" id="IPR044764">
    <property type="entry name" value="DDX52/Rok1_DEADc"/>
</dbReference>
<keyword evidence="7" id="KW-0694">RNA-binding</keyword>
<evidence type="ECO:0000259" key="16">
    <source>
        <dbReference type="PROSITE" id="PS51195"/>
    </source>
</evidence>
<comment type="similarity">
    <text evidence="9">Belongs to the DEAD box helicase family. DDX52/ROK1 subfamily.</text>
</comment>
<dbReference type="SMART" id="SM00490">
    <property type="entry name" value="HELICc"/>
    <property type="match status" value="1"/>
</dbReference>
<keyword evidence="3" id="KW-0547">Nucleotide-binding</keyword>
<dbReference type="AlphaFoldDB" id="A0A7R9IGL6"/>
<evidence type="ECO:0000256" key="2">
    <source>
        <dbReference type="ARBA" id="ARBA00012552"/>
    </source>
</evidence>
<dbReference type="GO" id="GO:0003724">
    <property type="term" value="F:RNA helicase activity"/>
    <property type="evidence" value="ECO:0007669"/>
    <property type="project" value="UniProtKB-EC"/>
</dbReference>